<feature type="transmembrane region" description="Helical" evidence="12">
    <location>
        <begin position="438"/>
        <end position="459"/>
    </location>
</feature>
<gene>
    <name evidence="13" type="ORF">POVWA1_025720</name>
    <name evidence="14" type="ORF">POVWA2_025550</name>
</gene>
<dbReference type="PANTHER" id="PTHR23284">
    <property type="entry name" value="PROLACTIN REGULATORY ELEMENT BINDING PROTEIN"/>
    <property type="match status" value="1"/>
</dbReference>
<proteinExistence type="predicted"/>
<dbReference type="PROSITE" id="PS00678">
    <property type="entry name" value="WD_REPEATS_1"/>
    <property type="match status" value="1"/>
</dbReference>
<organism evidence="14 15">
    <name type="scientific">Plasmodium ovale wallikeri</name>
    <dbReference type="NCBI Taxonomy" id="864142"/>
    <lineage>
        <taxon>Eukaryota</taxon>
        <taxon>Sar</taxon>
        <taxon>Alveolata</taxon>
        <taxon>Apicomplexa</taxon>
        <taxon>Aconoidasida</taxon>
        <taxon>Haemosporida</taxon>
        <taxon>Plasmodiidae</taxon>
        <taxon>Plasmodium</taxon>
        <taxon>Plasmodium (Plasmodium)</taxon>
    </lineage>
</organism>
<reference evidence="15 16" key="2">
    <citation type="submission" date="2016-05" db="EMBL/GenBank/DDBJ databases">
        <authorList>
            <person name="Naeem Raeece"/>
        </authorList>
    </citation>
    <scope>NUCLEOTIDE SEQUENCE [LARGE SCALE GENOMIC DNA]</scope>
</reference>
<keyword evidence="3 11" id="KW-0853">WD repeat</keyword>
<evidence type="ECO:0000256" key="3">
    <source>
        <dbReference type="ARBA" id="ARBA00022574"/>
    </source>
</evidence>
<dbReference type="Gene3D" id="2.130.10.10">
    <property type="entry name" value="YVTN repeat-like/Quinoprotein amine dehydrogenase"/>
    <property type="match status" value="1"/>
</dbReference>
<name>A0A1A8YV35_PLAOA</name>
<dbReference type="InterPro" id="IPR036322">
    <property type="entry name" value="WD40_repeat_dom_sf"/>
</dbReference>
<evidence type="ECO:0000256" key="8">
    <source>
        <dbReference type="ARBA" id="ARBA00022927"/>
    </source>
</evidence>
<dbReference type="GO" id="GO:0005789">
    <property type="term" value="C:endoplasmic reticulum membrane"/>
    <property type="evidence" value="ECO:0007669"/>
    <property type="project" value="UniProtKB-SubCell"/>
</dbReference>
<evidence type="ECO:0000256" key="12">
    <source>
        <dbReference type="SAM" id="Phobius"/>
    </source>
</evidence>
<dbReference type="PROSITE" id="PS50082">
    <property type="entry name" value="WD_REPEATS_2"/>
    <property type="match status" value="2"/>
</dbReference>
<keyword evidence="7" id="KW-0931">ER-Golgi transport</keyword>
<feature type="repeat" description="WD" evidence="11">
    <location>
        <begin position="239"/>
        <end position="280"/>
    </location>
</feature>
<evidence type="ECO:0000256" key="6">
    <source>
        <dbReference type="ARBA" id="ARBA00022824"/>
    </source>
</evidence>
<keyword evidence="4 12" id="KW-0812">Transmembrane</keyword>
<dbReference type="Pfam" id="PF00400">
    <property type="entry name" value="WD40"/>
    <property type="match status" value="3"/>
</dbReference>
<keyword evidence="2" id="KW-0813">Transport</keyword>
<keyword evidence="6" id="KW-0256">Endoplasmic reticulum</keyword>
<dbReference type="GO" id="GO:0015031">
    <property type="term" value="P:protein transport"/>
    <property type="evidence" value="ECO:0007669"/>
    <property type="project" value="UniProtKB-KW"/>
</dbReference>
<dbReference type="EMBL" id="FLRD01000078">
    <property type="protein sequence ID" value="SBT35093.1"/>
    <property type="molecule type" value="Genomic_DNA"/>
</dbReference>
<dbReference type="PROSITE" id="PS50294">
    <property type="entry name" value="WD_REPEATS_REGION"/>
    <property type="match status" value="2"/>
</dbReference>
<evidence type="ECO:0000256" key="4">
    <source>
        <dbReference type="ARBA" id="ARBA00022692"/>
    </source>
</evidence>
<dbReference type="InterPro" id="IPR019775">
    <property type="entry name" value="WD40_repeat_CS"/>
</dbReference>
<evidence type="ECO:0000313" key="13">
    <source>
        <dbReference type="EMBL" id="SBT35093.1"/>
    </source>
</evidence>
<dbReference type="EMBL" id="FLRE01000103">
    <property type="protein sequence ID" value="SBT35538.1"/>
    <property type="molecule type" value="Genomic_DNA"/>
</dbReference>
<protein>
    <submittedName>
        <fullName evidence="14">Guanine nucleotide-exchange factor SEC12, putative (SEC12)</fullName>
    </submittedName>
</protein>
<dbReference type="Proteomes" id="UP000078555">
    <property type="component" value="Unassembled WGS sequence"/>
</dbReference>
<evidence type="ECO:0000256" key="10">
    <source>
        <dbReference type="ARBA" id="ARBA00023136"/>
    </source>
</evidence>
<dbReference type="AlphaFoldDB" id="A0A1A8YV35"/>
<dbReference type="InterPro" id="IPR001680">
    <property type="entry name" value="WD40_rpt"/>
</dbReference>
<sequence>MLQERTSLANNLHQSCVTGAWLYRYMSANIDTAADIAVDISINIHTHGRTVARRTELSKRTRKSVYKSRGEMNEIKVSYLNYPIYGIGSNEDYVVTSGGGGGKSYGIEDLLDVNTFNEKEKKLKVLWSTTEQRGVVDSIIYVEKYNIWLGSVRNECIIFQINEETGPNILVKFVTDFSEQNSRQIVVKFSANENFILTGGEDKTLRLWKLIFTNDKKYVHVKDDLYINSTKAIEHLGNFIGHDESIKDCDISLDENIITTCSSDHSLKIWDINTYTNLHTEYMKNPQNKNDKLNFRCCKFLKNINLAHNFLYTLLTTAYTSRGNSYLIIWSIHFNRKKELFTCTVQKFIWLDNRPCCNIALSTNEKYFALGFSTGALKVYNSKYSLLAHYKKHELPITAMCFIKNDNYLLAAGADYSISCVHINSFSFRYLRRIWKSFIILLIILITCFILLDCFNVGYDLRMNNLIRDKTKWGKKKKEAPSHTGPPTDEL</sequence>
<dbReference type="SMART" id="SM00320">
    <property type="entry name" value="WD40"/>
    <property type="match status" value="4"/>
</dbReference>
<dbReference type="SUPFAM" id="SSF50978">
    <property type="entry name" value="WD40 repeat-like"/>
    <property type="match status" value="1"/>
</dbReference>
<evidence type="ECO:0000313" key="15">
    <source>
        <dbReference type="Proteomes" id="UP000078550"/>
    </source>
</evidence>
<evidence type="ECO:0000313" key="16">
    <source>
        <dbReference type="Proteomes" id="UP000078555"/>
    </source>
</evidence>
<comment type="subcellular location">
    <subcellularLocation>
        <location evidence="1">Endoplasmic reticulum membrane</location>
        <topology evidence="1">Single-pass membrane protein</topology>
    </subcellularLocation>
</comment>
<keyword evidence="8" id="KW-0653">Protein transport</keyword>
<keyword evidence="10 12" id="KW-0472">Membrane</keyword>
<evidence type="ECO:0000256" key="11">
    <source>
        <dbReference type="PROSITE-ProRule" id="PRU00221"/>
    </source>
</evidence>
<dbReference type="PANTHER" id="PTHR23284:SF0">
    <property type="entry name" value="PROLACTIN REGULATORY ELEMENT-BINDING PROTEIN"/>
    <property type="match status" value="1"/>
</dbReference>
<evidence type="ECO:0000256" key="2">
    <source>
        <dbReference type="ARBA" id="ARBA00022448"/>
    </source>
</evidence>
<evidence type="ECO:0000256" key="5">
    <source>
        <dbReference type="ARBA" id="ARBA00022737"/>
    </source>
</evidence>
<dbReference type="GO" id="GO:0005085">
    <property type="term" value="F:guanyl-nucleotide exchange factor activity"/>
    <property type="evidence" value="ECO:0007669"/>
    <property type="project" value="InterPro"/>
</dbReference>
<feature type="repeat" description="WD" evidence="11">
    <location>
        <begin position="177"/>
        <end position="210"/>
    </location>
</feature>
<dbReference type="GO" id="GO:0003400">
    <property type="term" value="P:regulation of COPII vesicle coating"/>
    <property type="evidence" value="ECO:0007669"/>
    <property type="project" value="TreeGrafter"/>
</dbReference>
<evidence type="ECO:0000256" key="7">
    <source>
        <dbReference type="ARBA" id="ARBA00022892"/>
    </source>
</evidence>
<dbReference type="GO" id="GO:0006888">
    <property type="term" value="P:endoplasmic reticulum to Golgi vesicle-mediated transport"/>
    <property type="evidence" value="ECO:0007669"/>
    <property type="project" value="TreeGrafter"/>
</dbReference>
<dbReference type="InterPro" id="IPR015943">
    <property type="entry name" value="WD40/YVTN_repeat-like_dom_sf"/>
</dbReference>
<accession>A0A1A8YV35</accession>
<evidence type="ECO:0000256" key="9">
    <source>
        <dbReference type="ARBA" id="ARBA00022989"/>
    </source>
</evidence>
<dbReference type="InterPro" id="IPR045260">
    <property type="entry name" value="Sec12-like"/>
</dbReference>
<keyword evidence="16" id="KW-1185">Reference proteome</keyword>
<dbReference type="Proteomes" id="UP000078550">
    <property type="component" value="Unassembled WGS sequence"/>
</dbReference>
<evidence type="ECO:0000313" key="14">
    <source>
        <dbReference type="EMBL" id="SBT35538.1"/>
    </source>
</evidence>
<keyword evidence="5" id="KW-0677">Repeat</keyword>
<keyword evidence="9 12" id="KW-1133">Transmembrane helix</keyword>
<evidence type="ECO:0000256" key="1">
    <source>
        <dbReference type="ARBA" id="ARBA00004389"/>
    </source>
</evidence>
<reference evidence="14" key="1">
    <citation type="submission" date="2016-05" db="EMBL/GenBank/DDBJ databases">
        <authorList>
            <person name="Lavstsen T."/>
            <person name="Jespersen J.S."/>
        </authorList>
    </citation>
    <scope>NUCLEOTIDE SEQUENCE [LARGE SCALE GENOMIC DNA]</scope>
</reference>